<dbReference type="RefSeq" id="WP_220192318.1">
    <property type="nucleotide sequence ID" value="NZ_BNJF01000001.1"/>
</dbReference>
<evidence type="ECO:0000313" key="6">
    <source>
        <dbReference type="Proteomes" id="UP000612362"/>
    </source>
</evidence>
<dbReference type="Gene3D" id="3.30.360.10">
    <property type="entry name" value="Dihydrodipicolinate Reductase, domain 2"/>
    <property type="match status" value="1"/>
</dbReference>
<organism evidence="5 6">
    <name type="scientific">Ktedonospora formicarum</name>
    <dbReference type="NCBI Taxonomy" id="2778364"/>
    <lineage>
        <taxon>Bacteria</taxon>
        <taxon>Bacillati</taxon>
        <taxon>Chloroflexota</taxon>
        <taxon>Ktedonobacteria</taxon>
        <taxon>Ktedonobacterales</taxon>
        <taxon>Ktedonobacteraceae</taxon>
        <taxon>Ktedonospora</taxon>
    </lineage>
</organism>
<dbReference type="GO" id="GO:0000166">
    <property type="term" value="F:nucleotide binding"/>
    <property type="evidence" value="ECO:0007669"/>
    <property type="project" value="InterPro"/>
</dbReference>
<evidence type="ECO:0000313" key="5">
    <source>
        <dbReference type="EMBL" id="GHO42815.1"/>
    </source>
</evidence>
<dbReference type="Pfam" id="PF01408">
    <property type="entry name" value="GFO_IDH_MocA"/>
    <property type="match status" value="1"/>
</dbReference>
<name>A0A8J3MRZ5_9CHLR</name>
<dbReference type="SUPFAM" id="SSF51735">
    <property type="entry name" value="NAD(P)-binding Rossmann-fold domains"/>
    <property type="match status" value="1"/>
</dbReference>
<dbReference type="PANTHER" id="PTHR43708">
    <property type="entry name" value="CONSERVED EXPRESSED OXIDOREDUCTASE (EUROFUNG)"/>
    <property type="match status" value="1"/>
</dbReference>
<protein>
    <submittedName>
        <fullName evidence="5">Oxidoreductase</fullName>
    </submittedName>
</protein>
<dbReference type="InterPro" id="IPR004104">
    <property type="entry name" value="Gfo/Idh/MocA-like_OxRdtase_C"/>
</dbReference>
<evidence type="ECO:0000259" key="3">
    <source>
        <dbReference type="Pfam" id="PF01408"/>
    </source>
</evidence>
<dbReference type="EMBL" id="BNJF01000001">
    <property type="protein sequence ID" value="GHO42815.1"/>
    <property type="molecule type" value="Genomic_DNA"/>
</dbReference>
<dbReference type="InterPro" id="IPR051317">
    <property type="entry name" value="Gfo/Idh/MocA_oxidoreduct"/>
</dbReference>
<dbReference type="PANTHER" id="PTHR43708:SF5">
    <property type="entry name" value="CONSERVED EXPRESSED OXIDOREDUCTASE (EUROFUNG)-RELATED"/>
    <property type="match status" value="1"/>
</dbReference>
<proteinExistence type="inferred from homology"/>
<feature type="domain" description="Gfo/Idh/MocA-like oxidoreductase C-terminal" evidence="4">
    <location>
        <begin position="146"/>
        <end position="361"/>
    </location>
</feature>
<keyword evidence="6" id="KW-1185">Reference proteome</keyword>
<dbReference type="Gene3D" id="3.40.50.720">
    <property type="entry name" value="NAD(P)-binding Rossmann-like Domain"/>
    <property type="match status" value="1"/>
</dbReference>
<keyword evidence="2" id="KW-0560">Oxidoreductase</keyword>
<comment type="caution">
    <text evidence="5">The sequence shown here is derived from an EMBL/GenBank/DDBJ whole genome shotgun (WGS) entry which is preliminary data.</text>
</comment>
<dbReference type="AlphaFoldDB" id="A0A8J3MRZ5"/>
<comment type="similarity">
    <text evidence="1">Belongs to the Gfo/Idh/MocA family.</text>
</comment>
<dbReference type="InterPro" id="IPR036291">
    <property type="entry name" value="NAD(P)-bd_dom_sf"/>
</dbReference>
<sequence>MSSSTSAHTAEPIRVALIGFGLAGSVFHAPLITTTPGLRLAAVVTSNPERQQQVRARYPQAIIYSQPQELWHDAHEYDLVVVATANRAHVPLGLAALHAGLNVVIDKPLAATVTDAERLIATSRETGKLLTVFQNRRWDSDFLTIRKLLHAEVLGPITRFESRFERYRPQPRIGSWKESANPEDAPGQLFDLGSHLIDQVLLLFGKPERIYAEISKRREHAQTDDDSFVALHFPTGIQAHLWVSQVARISGPRFLVRGLRGTYEKWGLDPQEDALKDGKTPENQTIWGAEPRERWGRLATSIGGINFDGQIETEAGNYPQFYAQLRDALRNGRTPPVDPYEVIEVLRVIEAAHKSSQERRLIDFPIH</sequence>
<feature type="domain" description="Gfo/Idh/MocA-like oxidoreductase N-terminal" evidence="3">
    <location>
        <begin position="13"/>
        <end position="132"/>
    </location>
</feature>
<dbReference type="GO" id="GO:0016491">
    <property type="term" value="F:oxidoreductase activity"/>
    <property type="evidence" value="ECO:0007669"/>
    <property type="project" value="UniProtKB-KW"/>
</dbReference>
<evidence type="ECO:0000256" key="1">
    <source>
        <dbReference type="ARBA" id="ARBA00010928"/>
    </source>
</evidence>
<gene>
    <name evidence="5" type="ORF">KSX_09780</name>
</gene>
<accession>A0A8J3MRZ5</accession>
<dbReference type="InterPro" id="IPR000683">
    <property type="entry name" value="Gfo/Idh/MocA-like_OxRdtase_N"/>
</dbReference>
<dbReference type="Pfam" id="PF02894">
    <property type="entry name" value="GFO_IDH_MocA_C"/>
    <property type="match status" value="1"/>
</dbReference>
<dbReference type="SUPFAM" id="SSF55347">
    <property type="entry name" value="Glyceraldehyde-3-phosphate dehydrogenase-like, C-terminal domain"/>
    <property type="match status" value="1"/>
</dbReference>
<reference evidence="5" key="1">
    <citation type="submission" date="2020-10" db="EMBL/GenBank/DDBJ databases">
        <title>Taxonomic study of unclassified bacteria belonging to the class Ktedonobacteria.</title>
        <authorList>
            <person name="Yabe S."/>
            <person name="Wang C.M."/>
            <person name="Zheng Y."/>
            <person name="Sakai Y."/>
            <person name="Cavaletti L."/>
            <person name="Monciardini P."/>
            <person name="Donadio S."/>
        </authorList>
    </citation>
    <scope>NUCLEOTIDE SEQUENCE</scope>
    <source>
        <strain evidence="5">SOSP1-1</strain>
    </source>
</reference>
<dbReference type="Proteomes" id="UP000612362">
    <property type="component" value="Unassembled WGS sequence"/>
</dbReference>
<evidence type="ECO:0000256" key="2">
    <source>
        <dbReference type="ARBA" id="ARBA00023002"/>
    </source>
</evidence>
<evidence type="ECO:0000259" key="4">
    <source>
        <dbReference type="Pfam" id="PF02894"/>
    </source>
</evidence>